<dbReference type="InterPro" id="IPR051945">
    <property type="entry name" value="RRM_MRD1_RNA_proc_ribogen"/>
</dbReference>
<feature type="domain" description="RRM" evidence="9">
    <location>
        <begin position="2"/>
        <end position="79"/>
    </location>
</feature>
<dbReference type="InterPro" id="IPR035979">
    <property type="entry name" value="RBD_domain_sf"/>
</dbReference>
<dbReference type="GO" id="GO:0003729">
    <property type="term" value="F:mRNA binding"/>
    <property type="evidence" value="ECO:0007669"/>
    <property type="project" value="TreeGrafter"/>
</dbReference>
<dbReference type="CDD" id="cd12569">
    <property type="entry name" value="RRM4_RBM19"/>
    <property type="match status" value="1"/>
</dbReference>
<dbReference type="InterPro" id="IPR012677">
    <property type="entry name" value="Nucleotide-bd_a/b_plait_sf"/>
</dbReference>
<proteinExistence type="inferred from homology"/>
<feature type="coiled-coil region" evidence="7">
    <location>
        <begin position="100"/>
        <end position="136"/>
    </location>
</feature>
<feature type="domain" description="RRM" evidence="9">
    <location>
        <begin position="229"/>
        <end position="300"/>
    </location>
</feature>
<comment type="subcellular location">
    <subcellularLocation>
        <location evidence="1">Nucleus</location>
    </subcellularLocation>
</comment>
<dbReference type="InterPro" id="IPR034421">
    <property type="entry name" value="RBM19_RRM6"/>
</dbReference>
<dbReference type="GO" id="GO:0005730">
    <property type="term" value="C:nucleolus"/>
    <property type="evidence" value="ECO:0007669"/>
    <property type="project" value="TreeGrafter"/>
</dbReference>
<dbReference type="InterPro" id="IPR034420">
    <property type="entry name" value="RBM19_RRM4"/>
</dbReference>
<keyword evidence="5" id="KW-0539">Nucleus</keyword>
<comment type="caution">
    <text evidence="10">The sequence shown here is derived from an EMBL/GenBank/DDBJ whole genome shotgun (WGS) entry which is preliminary data.</text>
</comment>
<name>A0A8S1DA34_9INSE</name>
<dbReference type="PANTHER" id="PTHR48039:SF5">
    <property type="entry name" value="RNA-BINDING PROTEIN 28"/>
    <property type="match status" value="1"/>
</dbReference>
<accession>A0A8S1DA34</accession>
<dbReference type="CDD" id="cd12318">
    <property type="entry name" value="RRM5_RBM19_like"/>
    <property type="match status" value="1"/>
</dbReference>
<keyword evidence="11" id="KW-1185">Reference proteome</keyword>
<gene>
    <name evidence="10" type="ORF">CLODIP_2_CD05446</name>
</gene>
<feature type="domain" description="RRM" evidence="9">
    <location>
        <begin position="330"/>
        <end position="408"/>
    </location>
</feature>
<sequence>MSRLIVKNLANSVTEEKLRECFGVKGIITDVQLKFTKDGKFRHFGFVGFKSAEEALAAKEYLDGTFIRGTKIQVAVCADLGDDKKPKAWSKYAADSTAYKKVHKDELKKVEEDKLKAKQEEKKKNKKSKNSELIEKHKDDPLFAEFLETHGKSLDELVEKEPKEKEQKEEKKAASNDLDEEDDQPNDKEANKKISDLEYLKSITEITEVKEKRKKKEKVPKPALRNTLFTVKIRGLGMKHKKKDIKQFFGTVKPKSVRLCSKVKGIAYVGFNTEKEMKQALKKHKSFLEGKQLQVSAYGTPKEQSGEESKDKWKQQEESVKNEESIAESGCIFVRNLSYTTSQEDLEPLFSQYGPVTEVSVPIDRLSRKMKGFACITFMVPENAVQAYTALDGTVFQGRMLHLLPGKTKKSFTEMAEEDGLSFKQRQALKKKAQSGSSHNWNSLFLGQNAVVDAMAKSYNTSKERVLDSESGDSVAVRLALGETQIVLDTKNFLERNGVSLDAFNQAPKSRSKNTILAKNLPAETTAEELREMFGKHGELGRLVLPPSGVTAIIEFCDPSEAKTAFTKLAYTKFKHLPLYLEWAPEETFSIQTKPKSKKKPAKKQENGSNVETDEGQQKEEQAAEEEEEKEEEEKEEEEVQAENDTTLFVKNLNFSTSEDALRQHFAKCGKLARVSVARKNDTKNVGKTLSMGYGFVQFLRKSCADKALKTLQHSMLDEHAIELKRSNKSLQGDVATTRKQAAVGKQTGNKIIVRNIPFQATNKEVRDLFKVFGELKAVRLPRKMVGTGPHRGFAFVEFCGKGDAKRAFDALCQSTHLYGRRLVLEWAAPEESIDELRKRTAQHFHQDGPGSSAKQSRKSVLKMDLSNKEDDDDD</sequence>
<dbReference type="CDD" id="cd12571">
    <property type="entry name" value="RRM6_RBM19"/>
    <property type="match status" value="1"/>
</dbReference>
<dbReference type="Proteomes" id="UP000494165">
    <property type="component" value="Unassembled WGS sequence"/>
</dbReference>
<protein>
    <recommendedName>
        <fullName evidence="9">RRM domain-containing protein</fullName>
    </recommendedName>
</protein>
<dbReference type="EMBL" id="CADEPI010000180">
    <property type="protein sequence ID" value="CAB3379208.1"/>
    <property type="molecule type" value="Genomic_DNA"/>
</dbReference>
<feature type="region of interest" description="Disordered" evidence="8">
    <location>
        <begin position="591"/>
        <end position="644"/>
    </location>
</feature>
<evidence type="ECO:0000256" key="2">
    <source>
        <dbReference type="ARBA" id="ARBA00008033"/>
    </source>
</evidence>
<evidence type="ECO:0000259" key="9">
    <source>
        <dbReference type="PROSITE" id="PS50102"/>
    </source>
</evidence>
<evidence type="ECO:0000256" key="4">
    <source>
        <dbReference type="ARBA" id="ARBA00022884"/>
    </source>
</evidence>
<evidence type="ECO:0000313" key="10">
    <source>
        <dbReference type="EMBL" id="CAB3379208.1"/>
    </source>
</evidence>
<feature type="compositionally biased region" description="Basic and acidic residues" evidence="8">
    <location>
        <begin position="154"/>
        <end position="174"/>
    </location>
</feature>
<feature type="region of interest" description="Disordered" evidence="8">
    <location>
        <begin position="154"/>
        <end position="194"/>
    </location>
</feature>
<feature type="domain" description="RRM" evidence="9">
    <location>
        <begin position="750"/>
        <end position="830"/>
    </location>
</feature>
<keyword evidence="3" id="KW-0677">Repeat</keyword>
<reference evidence="10 11" key="1">
    <citation type="submission" date="2020-04" db="EMBL/GenBank/DDBJ databases">
        <authorList>
            <person name="Alioto T."/>
            <person name="Alioto T."/>
            <person name="Gomez Garrido J."/>
        </authorList>
    </citation>
    <scope>NUCLEOTIDE SEQUENCE [LARGE SCALE GENOMIC DNA]</scope>
</reference>
<dbReference type="FunFam" id="3.30.70.330:FF:000277">
    <property type="entry name" value="RNA binding motif protein 19"/>
    <property type="match status" value="1"/>
</dbReference>
<feature type="domain" description="RRM" evidence="9">
    <location>
        <begin position="646"/>
        <end position="729"/>
    </location>
</feature>
<feature type="region of interest" description="Disordered" evidence="8">
    <location>
        <begin position="298"/>
        <end position="321"/>
    </location>
</feature>
<dbReference type="SUPFAM" id="SSF54928">
    <property type="entry name" value="RNA-binding domain, RBD"/>
    <property type="match status" value="5"/>
</dbReference>
<evidence type="ECO:0000256" key="7">
    <source>
        <dbReference type="SAM" id="Coils"/>
    </source>
</evidence>
<dbReference type="InterPro" id="IPR034423">
    <property type="entry name" value="RBM19_RRM5"/>
</dbReference>
<evidence type="ECO:0000256" key="8">
    <source>
        <dbReference type="SAM" id="MobiDB-lite"/>
    </source>
</evidence>
<evidence type="ECO:0000256" key="3">
    <source>
        <dbReference type="ARBA" id="ARBA00022737"/>
    </source>
</evidence>
<dbReference type="FunFam" id="3.30.70.330:FF:000240">
    <property type="entry name" value="RNA binding motif protein 19"/>
    <property type="match status" value="1"/>
</dbReference>
<dbReference type="OrthoDB" id="439639at2759"/>
<feature type="compositionally biased region" description="Acidic residues" evidence="8">
    <location>
        <begin position="623"/>
        <end position="642"/>
    </location>
</feature>
<evidence type="ECO:0000256" key="6">
    <source>
        <dbReference type="PROSITE-ProRule" id="PRU00176"/>
    </source>
</evidence>
<dbReference type="Gene3D" id="3.30.70.330">
    <property type="match status" value="6"/>
</dbReference>
<dbReference type="PROSITE" id="PS50102">
    <property type="entry name" value="RRM"/>
    <property type="match status" value="6"/>
</dbReference>
<keyword evidence="7" id="KW-0175">Coiled coil</keyword>
<organism evidence="10 11">
    <name type="scientific">Cloeon dipterum</name>
    <dbReference type="NCBI Taxonomy" id="197152"/>
    <lineage>
        <taxon>Eukaryota</taxon>
        <taxon>Metazoa</taxon>
        <taxon>Ecdysozoa</taxon>
        <taxon>Arthropoda</taxon>
        <taxon>Hexapoda</taxon>
        <taxon>Insecta</taxon>
        <taxon>Pterygota</taxon>
        <taxon>Palaeoptera</taxon>
        <taxon>Ephemeroptera</taxon>
        <taxon>Pisciforma</taxon>
        <taxon>Baetidae</taxon>
        <taxon>Cloeon</taxon>
    </lineage>
</organism>
<evidence type="ECO:0000313" key="11">
    <source>
        <dbReference type="Proteomes" id="UP000494165"/>
    </source>
</evidence>
<evidence type="ECO:0000256" key="1">
    <source>
        <dbReference type="ARBA" id="ARBA00004123"/>
    </source>
</evidence>
<evidence type="ECO:0000256" key="5">
    <source>
        <dbReference type="ARBA" id="ARBA00023242"/>
    </source>
</evidence>
<dbReference type="PANTHER" id="PTHR48039">
    <property type="entry name" value="RNA-BINDING MOTIF PROTEIN 14B"/>
    <property type="match status" value="1"/>
</dbReference>
<feature type="compositionally biased region" description="Basic and acidic residues" evidence="8">
    <location>
        <begin position="304"/>
        <end position="321"/>
    </location>
</feature>
<keyword evidence="4 6" id="KW-0694">RNA-binding</keyword>
<comment type="similarity">
    <text evidence="2">Belongs to the RRM MRD1 family.</text>
</comment>
<feature type="region of interest" description="Disordered" evidence="8">
    <location>
        <begin position="838"/>
        <end position="875"/>
    </location>
</feature>
<dbReference type="InterPro" id="IPR000504">
    <property type="entry name" value="RRM_dom"/>
</dbReference>
<dbReference type="SMART" id="SM00360">
    <property type="entry name" value="RRM"/>
    <property type="match status" value="6"/>
</dbReference>
<feature type="compositionally biased region" description="Basic and acidic residues" evidence="8">
    <location>
        <begin position="185"/>
        <end position="194"/>
    </location>
</feature>
<dbReference type="AlphaFoldDB" id="A0A8S1DA34"/>
<feature type="domain" description="RRM" evidence="9">
    <location>
        <begin position="514"/>
        <end position="586"/>
    </location>
</feature>
<dbReference type="FunFam" id="3.30.70.330:FF:000738">
    <property type="entry name" value="RNA-binding motif protein 19"/>
    <property type="match status" value="1"/>
</dbReference>
<dbReference type="Pfam" id="PF00076">
    <property type="entry name" value="RRM_1"/>
    <property type="match status" value="6"/>
</dbReference>